<evidence type="ECO:0000313" key="16">
    <source>
        <dbReference type="Proteomes" id="UP001139158"/>
    </source>
</evidence>
<keyword evidence="6" id="KW-0808">Transferase</keyword>
<evidence type="ECO:0000256" key="10">
    <source>
        <dbReference type="ARBA" id="ARBA00023268"/>
    </source>
</evidence>
<dbReference type="CDD" id="cd06577">
    <property type="entry name" value="PASTA_pknB"/>
    <property type="match status" value="1"/>
</dbReference>
<dbReference type="GO" id="GO:0009002">
    <property type="term" value="F:serine-type D-Ala-D-Ala carboxypeptidase activity"/>
    <property type="evidence" value="ECO:0007669"/>
    <property type="project" value="UniProtKB-EC"/>
</dbReference>
<feature type="domain" description="PASTA" evidence="14">
    <location>
        <begin position="696"/>
        <end position="765"/>
    </location>
</feature>
<dbReference type="InterPro" id="IPR023346">
    <property type="entry name" value="Lysozyme-like_dom_sf"/>
</dbReference>
<dbReference type="SUPFAM" id="SSF56601">
    <property type="entry name" value="beta-lactamase/transpeptidase-like"/>
    <property type="match status" value="1"/>
</dbReference>
<dbReference type="InterPro" id="IPR050396">
    <property type="entry name" value="Glycosyltr_51/Transpeptidase"/>
</dbReference>
<dbReference type="Pfam" id="PF00912">
    <property type="entry name" value="Transgly"/>
    <property type="match status" value="1"/>
</dbReference>
<dbReference type="SUPFAM" id="SSF53955">
    <property type="entry name" value="Lysozyme-like"/>
    <property type="match status" value="1"/>
</dbReference>
<dbReference type="GO" id="GO:0008658">
    <property type="term" value="F:penicillin binding"/>
    <property type="evidence" value="ECO:0007669"/>
    <property type="project" value="InterPro"/>
</dbReference>
<dbReference type="GO" id="GO:0009252">
    <property type="term" value="P:peptidoglycan biosynthetic process"/>
    <property type="evidence" value="ECO:0007669"/>
    <property type="project" value="UniProtKB-KW"/>
</dbReference>
<keyword evidence="9" id="KW-0573">Peptidoglycan synthesis</keyword>
<evidence type="ECO:0000256" key="3">
    <source>
        <dbReference type="ARBA" id="ARBA00022645"/>
    </source>
</evidence>
<dbReference type="GO" id="GO:0030288">
    <property type="term" value="C:outer membrane-bounded periplasmic space"/>
    <property type="evidence" value="ECO:0007669"/>
    <property type="project" value="TreeGrafter"/>
</dbReference>
<dbReference type="Proteomes" id="UP001139158">
    <property type="component" value="Unassembled WGS sequence"/>
</dbReference>
<name>A0A9X1MG50_9MICC</name>
<dbReference type="FunFam" id="1.10.3810.10:FF:000001">
    <property type="entry name" value="Penicillin-binding protein 1A"/>
    <property type="match status" value="1"/>
</dbReference>
<evidence type="ECO:0000256" key="6">
    <source>
        <dbReference type="ARBA" id="ARBA00022679"/>
    </source>
</evidence>
<sequence>MNNPRHEAVDLDQLIDEPAREPGRRESSLPARLGKFAGAATVIALAAGSLVAPAAVFGAGAASSALTYWEQLPTELPLDVALPQHTILLDKNGKEFARFYSENRIDVKLADISPNFTEALVATEDASFYENGGADFKGIARAAVANLISDSKQGASTITQQLVQNILINNARDETEAAVGTGTSYNAKLREIKYAVNLEEQLSKDEILNSYANTVYFGQGAYGVEAASRIYFGIPAKDLTASQAALLVGLVKGPNVYDPFTSPDLAKDRRNTVLSRLAAVGKLTPEQFEAAVAEPLGVLPEPGKIRSGCDQSDYPFYCALVRKEILEDPAFGATREAREDRLTRGGMTLKTALDPKVMESSQNAVREALGDGSRGALGVAVVVPGTGEIAGIAQNRTWGAGENATEMVYADHIFQPGSTMKPIALAAALEQGIPATTRFNAVSPYIPAALDFPVGGYINYGGTNWGSIDARGAIKVSSNTYFIQLVERTGVLSVADMAARLGITSLPRTGERAIQGREASLVLGAYEVSPIELANAYAVFASGGVECTPHTIVSGIRTSSGEEIATPDADCHQAVAPAVANTVGDALKQPFTAGGTLESLGGLPGRESGAKTGTTNDFAANWIAGITPQYSTAVWLGDPRGGSQYPLTELTAYGKTFYNLTGSEVAAPVWKDIMTGIHKGLPARAMPKADDAATSSTTTKAVPDVRGMGTDEAVTLLLSNKLVPVISETTAELNLLHPAGTVVSQTPAPGSPSGHRQEVVLTLSSGSATTITLPEGE</sequence>
<evidence type="ECO:0000256" key="12">
    <source>
        <dbReference type="ARBA" id="ARBA00034000"/>
    </source>
</evidence>
<dbReference type="RefSeq" id="WP_227897425.1">
    <property type="nucleotide sequence ID" value="NZ_CP099467.1"/>
</dbReference>
<dbReference type="Gene3D" id="1.10.3810.10">
    <property type="entry name" value="Biosynthetic peptidoglycan transglycosylase-like"/>
    <property type="match status" value="1"/>
</dbReference>
<keyword evidence="3" id="KW-0121">Carboxypeptidase</keyword>
<comment type="similarity">
    <text evidence="1">In the C-terminal section; belongs to the transpeptidase family.</text>
</comment>
<organism evidence="15 16">
    <name type="scientific">Arthrobacter caoxuetaonis</name>
    <dbReference type="NCBI Taxonomy" id="2886935"/>
    <lineage>
        <taxon>Bacteria</taxon>
        <taxon>Bacillati</taxon>
        <taxon>Actinomycetota</taxon>
        <taxon>Actinomycetes</taxon>
        <taxon>Micrococcales</taxon>
        <taxon>Micrococcaceae</taxon>
        <taxon>Arthrobacter</taxon>
    </lineage>
</organism>
<keyword evidence="4" id="KW-0645">Protease</keyword>
<dbReference type="InterPro" id="IPR036950">
    <property type="entry name" value="PBP_transglycosylase"/>
</dbReference>
<comment type="catalytic activity">
    <reaction evidence="13">
        <text>[GlcNAc-(1-&gt;4)-Mur2Ac(oyl-L-Ala-gamma-D-Glu-L-Lys-D-Ala-D-Ala)](n)-di-trans,octa-cis-undecaprenyl diphosphate + beta-D-GlcNAc-(1-&gt;4)-Mur2Ac(oyl-L-Ala-gamma-D-Glu-L-Lys-D-Ala-D-Ala)-di-trans,octa-cis-undecaprenyl diphosphate = [GlcNAc-(1-&gt;4)-Mur2Ac(oyl-L-Ala-gamma-D-Glu-L-Lys-D-Ala-D-Ala)](n+1)-di-trans,octa-cis-undecaprenyl diphosphate + di-trans,octa-cis-undecaprenyl diphosphate + H(+)</text>
        <dbReference type="Rhea" id="RHEA:23708"/>
        <dbReference type="Rhea" id="RHEA-COMP:9602"/>
        <dbReference type="Rhea" id="RHEA-COMP:9603"/>
        <dbReference type="ChEBI" id="CHEBI:15378"/>
        <dbReference type="ChEBI" id="CHEBI:58405"/>
        <dbReference type="ChEBI" id="CHEBI:60033"/>
        <dbReference type="ChEBI" id="CHEBI:78435"/>
        <dbReference type="EC" id="2.4.99.28"/>
    </reaction>
</comment>
<proteinExistence type="inferred from homology"/>
<dbReference type="GO" id="GO:0006508">
    <property type="term" value="P:proteolysis"/>
    <property type="evidence" value="ECO:0007669"/>
    <property type="project" value="UniProtKB-KW"/>
</dbReference>
<keyword evidence="10" id="KW-0511">Multifunctional enzyme</keyword>
<dbReference type="Pfam" id="PF00905">
    <property type="entry name" value="Transpeptidase"/>
    <property type="match status" value="1"/>
</dbReference>
<evidence type="ECO:0000256" key="7">
    <source>
        <dbReference type="ARBA" id="ARBA00022801"/>
    </source>
</evidence>
<keyword evidence="16" id="KW-1185">Reference proteome</keyword>
<evidence type="ECO:0000256" key="8">
    <source>
        <dbReference type="ARBA" id="ARBA00022960"/>
    </source>
</evidence>
<dbReference type="GO" id="GO:0071555">
    <property type="term" value="P:cell wall organization"/>
    <property type="evidence" value="ECO:0007669"/>
    <property type="project" value="UniProtKB-KW"/>
</dbReference>
<evidence type="ECO:0000256" key="5">
    <source>
        <dbReference type="ARBA" id="ARBA00022676"/>
    </source>
</evidence>
<dbReference type="InterPro" id="IPR005543">
    <property type="entry name" value="PASTA_dom"/>
</dbReference>
<comment type="catalytic activity">
    <reaction evidence="12">
        <text>Preferential cleavage: (Ac)2-L-Lys-D-Ala-|-D-Ala. Also transpeptidation of peptidyl-alanyl moieties that are N-acyl substituents of D-alanine.</text>
        <dbReference type="EC" id="3.4.16.4"/>
    </reaction>
</comment>
<keyword evidence="8" id="KW-0133">Cell shape</keyword>
<evidence type="ECO:0000256" key="9">
    <source>
        <dbReference type="ARBA" id="ARBA00022984"/>
    </source>
</evidence>
<evidence type="ECO:0000256" key="1">
    <source>
        <dbReference type="ARBA" id="ARBA00007090"/>
    </source>
</evidence>
<dbReference type="AlphaFoldDB" id="A0A9X1MG50"/>
<dbReference type="SMART" id="SM00740">
    <property type="entry name" value="PASTA"/>
    <property type="match status" value="1"/>
</dbReference>
<evidence type="ECO:0000256" key="11">
    <source>
        <dbReference type="ARBA" id="ARBA00023316"/>
    </source>
</evidence>
<dbReference type="PANTHER" id="PTHR32282">
    <property type="entry name" value="BINDING PROTEIN TRANSPEPTIDASE, PUTATIVE-RELATED"/>
    <property type="match status" value="1"/>
</dbReference>
<dbReference type="EMBL" id="JAJFZV010000018">
    <property type="protein sequence ID" value="MCC3299438.1"/>
    <property type="molecule type" value="Genomic_DNA"/>
</dbReference>
<keyword evidence="11" id="KW-0961">Cell wall biogenesis/degradation</keyword>
<keyword evidence="5" id="KW-0328">Glycosyltransferase</keyword>
<accession>A0A9X1MG50</accession>
<dbReference type="PANTHER" id="PTHR32282:SF33">
    <property type="entry name" value="PEPTIDOGLYCAN GLYCOSYLTRANSFERASE"/>
    <property type="match status" value="1"/>
</dbReference>
<dbReference type="Pfam" id="PF03793">
    <property type="entry name" value="PASTA"/>
    <property type="match status" value="1"/>
</dbReference>
<comment type="caution">
    <text evidence="15">The sequence shown here is derived from an EMBL/GenBank/DDBJ whole genome shotgun (WGS) entry which is preliminary data.</text>
</comment>
<keyword evidence="7" id="KW-0378">Hydrolase</keyword>
<reference evidence="15" key="1">
    <citation type="submission" date="2021-10" db="EMBL/GenBank/DDBJ databases">
        <title>Novel species in genus Arthrobacter.</title>
        <authorList>
            <person name="Liu Y."/>
        </authorList>
    </citation>
    <scope>NUCLEOTIDE SEQUENCE</scope>
    <source>
        <strain evidence="15">Zg-Y453</strain>
    </source>
</reference>
<evidence type="ECO:0000259" key="14">
    <source>
        <dbReference type="PROSITE" id="PS51178"/>
    </source>
</evidence>
<dbReference type="Gene3D" id="3.40.710.10">
    <property type="entry name" value="DD-peptidase/beta-lactamase superfamily"/>
    <property type="match status" value="1"/>
</dbReference>
<dbReference type="PROSITE" id="PS51178">
    <property type="entry name" value="PASTA"/>
    <property type="match status" value="1"/>
</dbReference>
<dbReference type="InterPro" id="IPR012338">
    <property type="entry name" value="Beta-lactam/transpept-like"/>
</dbReference>
<dbReference type="GO" id="GO:0008360">
    <property type="term" value="P:regulation of cell shape"/>
    <property type="evidence" value="ECO:0007669"/>
    <property type="project" value="UniProtKB-KW"/>
</dbReference>
<dbReference type="GO" id="GO:0008955">
    <property type="term" value="F:peptidoglycan glycosyltransferase activity"/>
    <property type="evidence" value="ECO:0007669"/>
    <property type="project" value="UniProtKB-EC"/>
</dbReference>
<gene>
    <name evidence="15" type="ORF">LJ757_16720</name>
</gene>
<dbReference type="InterPro" id="IPR001460">
    <property type="entry name" value="PCN-bd_Tpept"/>
</dbReference>
<evidence type="ECO:0000256" key="2">
    <source>
        <dbReference type="ARBA" id="ARBA00007739"/>
    </source>
</evidence>
<dbReference type="Gene3D" id="3.30.10.20">
    <property type="match status" value="1"/>
</dbReference>
<evidence type="ECO:0000256" key="13">
    <source>
        <dbReference type="ARBA" id="ARBA00049902"/>
    </source>
</evidence>
<evidence type="ECO:0000313" key="15">
    <source>
        <dbReference type="EMBL" id="MCC3299438.1"/>
    </source>
</evidence>
<protein>
    <submittedName>
        <fullName evidence="15">Penicillin-binding protein</fullName>
    </submittedName>
</protein>
<evidence type="ECO:0000256" key="4">
    <source>
        <dbReference type="ARBA" id="ARBA00022670"/>
    </source>
</evidence>
<comment type="similarity">
    <text evidence="2">In the N-terminal section; belongs to the glycosyltransferase 51 family.</text>
</comment>
<dbReference type="InterPro" id="IPR001264">
    <property type="entry name" value="Glyco_trans_51"/>
</dbReference>